<accession>A0A024FT21</accession>
<gene>
    <name evidence="2" type="ORF">BN9_082540</name>
</gene>
<proteinExistence type="predicted"/>
<dbReference type="EMBL" id="CAIX01000160">
    <property type="protein sequence ID" value="CCI10235.1"/>
    <property type="molecule type" value="Genomic_DNA"/>
</dbReference>
<keyword evidence="3" id="KW-1185">Reference proteome</keyword>
<feature type="region of interest" description="Disordered" evidence="1">
    <location>
        <begin position="499"/>
        <end position="529"/>
    </location>
</feature>
<protein>
    <submittedName>
        <fullName evidence="2">Uncharacterized protein</fullName>
    </submittedName>
</protein>
<evidence type="ECO:0000313" key="2">
    <source>
        <dbReference type="EMBL" id="CCI10235.1"/>
    </source>
</evidence>
<dbReference type="InParanoid" id="A0A024FT21"/>
<dbReference type="AlphaFoldDB" id="A0A024FT21"/>
<feature type="compositionally biased region" description="Polar residues" evidence="1">
    <location>
        <begin position="458"/>
        <end position="469"/>
    </location>
</feature>
<feature type="region of interest" description="Disordered" evidence="1">
    <location>
        <begin position="378"/>
        <end position="469"/>
    </location>
</feature>
<organism evidence="2 3">
    <name type="scientific">Albugo candida</name>
    <dbReference type="NCBI Taxonomy" id="65357"/>
    <lineage>
        <taxon>Eukaryota</taxon>
        <taxon>Sar</taxon>
        <taxon>Stramenopiles</taxon>
        <taxon>Oomycota</taxon>
        <taxon>Peronosporomycetes</taxon>
        <taxon>Albuginales</taxon>
        <taxon>Albuginaceae</taxon>
        <taxon>Albugo</taxon>
    </lineage>
</organism>
<evidence type="ECO:0000256" key="1">
    <source>
        <dbReference type="SAM" id="MobiDB-lite"/>
    </source>
</evidence>
<reference evidence="2 3" key="1">
    <citation type="submission" date="2012-05" db="EMBL/GenBank/DDBJ databases">
        <title>Recombination and specialization in a pathogen metapopulation.</title>
        <authorList>
            <person name="Gardiner A."/>
            <person name="Kemen E."/>
            <person name="Schultz-Larsen T."/>
            <person name="MacLean D."/>
            <person name="Van Oosterhout C."/>
            <person name="Jones J.D.G."/>
        </authorList>
    </citation>
    <scope>NUCLEOTIDE SEQUENCE [LARGE SCALE GENOMIC DNA]</scope>
    <source>
        <strain evidence="2 3">Ac Nc2</strain>
    </source>
</reference>
<dbReference type="OrthoDB" id="168509at2759"/>
<feature type="compositionally biased region" description="Low complexity" evidence="1">
    <location>
        <begin position="512"/>
        <end position="527"/>
    </location>
</feature>
<dbReference type="Proteomes" id="UP000053237">
    <property type="component" value="Unassembled WGS sequence"/>
</dbReference>
<comment type="caution">
    <text evidence="2">The sequence shown here is derived from an EMBL/GenBank/DDBJ whole genome shotgun (WGS) entry which is preliminary data.</text>
</comment>
<feature type="compositionally biased region" description="Low complexity" evidence="1">
    <location>
        <begin position="399"/>
        <end position="409"/>
    </location>
</feature>
<feature type="compositionally biased region" description="Basic residues" evidence="1">
    <location>
        <begin position="443"/>
        <end position="452"/>
    </location>
</feature>
<sequence>MKISSLLDTSETFSEVKHLLWKDFVDSDGPDQVERDLADTLQKLVAASNDVVQAPPAPKAFFYNAVKGAQEASDLFFSSCTHRNKCQSVRPYRKNRIDIMTGRVQMYLKRAKACCRSTNTTSVSFYDSSHQPSSYAIEKIVNKVPKCDHEDENYKVVESTEISACMNPFDRGITKCFLHELHVSVLSTRNITSSCFDDGVITLQLRLQILDEAGNIISLKESKVLETTKIAMRNQLPWTLSSNIELRLDEFQSKSKKQNINVALYLRPSHLTSASSNLIGQLDISIDTAEVVEAQSICRWFSFHIVSPTDLQGEIQLGLSVISMEEESQRLVRDPIQGIGMVEVVPLVSGSPDDNCIQQTDCKFQQCEKSMQKQRFNATNLSIRNDSRRSARSRMQVFSPPSSQSGESQSDSEEATDCNRQIEVAPEKSVSSPGLASGAPSKLLRKSRKKEKTKSSSVMSSRTRFQPKQIASVQNVKPFLRRKNQEVVSRKLDWSNIRSRTDSNHINHPTCSRNSVSRSNSNQNSQQELESMKAFVSSVCEEVYQICNVTSGTASMAHIKYKAERRNIIRNILASPRGNNNQNDEAQETKKAATIMDSIWTTLATDYTGKLYADMLQDLEISDKSESLQKG</sequence>
<evidence type="ECO:0000313" key="3">
    <source>
        <dbReference type="Proteomes" id="UP000053237"/>
    </source>
</evidence>
<name>A0A024FT21_9STRA</name>